<name>A0A7Z6ZSS1_9GAMM</name>
<dbReference type="GO" id="GO:0010038">
    <property type="term" value="P:response to metal ion"/>
    <property type="evidence" value="ECO:0007669"/>
    <property type="project" value="InterPro"/>
</dbReference>
<dbReference type="Proteomes" id="UP000287766">
    <property type="component" value="Unassembled WGS sequence"/>
</dbReference>
<dbReference type="InterPro" id="IPR004323">
    <property type="entry name" value="Ion_tolerance_CutA"/>
</dbReference>
<proteinExistence type="inferred from homology"/>
<organism evidence="2 3">
    <name type="scientific">Pseudidiomarina aestuarii</name>
    <dbReference type="NCBI Taxonomy" id="624146"/>
    <lineage>
        <taxon>Bacteria</taxon>
        <taxon>Pseudomonadati</taxon>
        <taxon>Pseudomonadota</taxon>
        <taxon>Gammaproteobacteria</taxon>
        <taxon>Alteromonadales</taxon>
        <taxon>Idiomarinaceae</taxon>
        <taxon>Pseudidiomarina</taxon>
    </lineage>
</organism>
<dbReference type="Gene3D" id="3.30.70.120">
    <property type="match status" value="1"/>
</dbReference>
<dbReference type="InterPro" id="IPR015867">
    <property type="entry name" value="N-reg_PII/ATP_PRibTrfase_C"/>
</dbReference>
<reference evidence="3" key="1">
    <citation type="journal article" date="2018" name="Front. Microbiol.">
        <title>Genome-Based Analysis Reveals the Taxonomy and Diversity of the Family Idiomarinaceae.</title>
        <authorList>
            <person name="Liu Y."/>
            <person name="Lai Q."/>
            <person name="Shao Z."/>
        </authorList>
    </citation>
    <scope>NUCLEOTIDE SEQUENCE [LARGE SCALE GENOMIC DNA]</scope>
    <source>
        <strain evidence="3">KYW314</strain>
    </source>
</reference>
<protein>
    <submittedName>
        <fullName evidence="2">Divalent-cation tolerance protein CutA</fullName>
    </submittedName>
</protein>
<comment type="caution">
    <text evidence="2">The sequence shown here is derived from an EMBL/GenBank/DDBJ whole genome shotgun (WGS) entry which is preliminary data.</text>
</comment>
<gene>
    <name evidence="2" type="ORF">CWE22_09995</name>
</gene>
<dbReference type="SUPFAM" id="SSF54913">
    <property type="entry name" value="GlnB-like"/>
    <property type="match status" value="1"/>
</dbReference>
<dbReference type="RefSeq" id="WP_169931329.1">
    <property type="nucleotide sequence ID" value="NZ_PIPR01000002.1"/>
</dbReference>
<comment type="similarity">
    <text evidence="1">Belongs to the CutA family.</text>
</comment>
<evidence type="ECO:0000313" key="3">
    <source>
        <dbReference type="Proteomes" id="UP000287766"/>
    </source>
</evidence>
<dbReference type="PANTHER" id="PTHR23419">
    <property type="entry name" value="DIVALENT CATION TOLERANCE CUTA-RELATED"/>
    <property type="match status" value="1"/>
</dbReference>
<accession>A0A7Z6ZSS1</accession>
<dbReference type="EMBL" id="PIPR01000002">
    <property type="protein sequence ID" value="RUO39613.1"/>
    <property type="molecule type" value="Genomic_DNA"/>
</dbReference>
<evidence type="ECO:0000313" key="2">
    <source>
        <dbReference type="EMBL" id="RUO39613.1"/>
    </source>
</evidence>
<keyword evidence="3" id="KW-1185">Reference proteome</keyword>
<sequence>MTQAHDTTNEFRLVLCSCPDKNTAKALAEKALRAKLAACVNISAPSTSMYWWENHIHSDEEVTLAIKTTEGHIVSLFALVQEAHPYEVPELIAIPISEGSSAYLAWLEKVTQEG</sequence>
<dbReference type="Pfam" id="PF03091">
    <property type="entry name" value="CutA1"/>
    <property type="match status" value="1"/>
</dbReference>
<evidence type="ECO:0000256" key="1">
    <source>
        <dbReference type="ARBA" id="ARBA00010169"/>
    </source>
</evidence>
<dbReference type="PANTHER" id="PTHR23419:SF8">
    <property type="entry name" value="FI09726P"/>
    <property type="match status" value="1"/>
</dbReference>
<dbReference type="InterPro" id="IPR011322">
    <property type="entry name" value="N-reg_PII-like_a/b"/>
</dbReference>
<dbReference type="AlphaFoldDB" id="A0A7Z6ZSS1"/>
<dbReference type="GO" id="GO:0005507">
    <property type="term" value="F:copper ion binding"/>
    <property type="evidence" value="ECO:0007669"/>
    <property type="project" value="TreeGrafter"/>
</dbReference>